<comment type="caution">
    <text evidence="2">The sequence shown here is derived from an EMBL/GenBank/DDBJ whole genome shotgun (WGS) entry which is preliminary data.</text>
</comment>
<name>A0ABW7W569_9NOCA</name>
<keyword evidence="2" id="KW-0223">Dioxygenase</keyword>
<dbReference type="InterPro" id="IPR005123">
    <property type="entry name" value="Oxoglu/Fe-dep_dioxygenase_dom"/>
</dbReference>
<dbReference type="InterPro" id="IPR032857">
    <property type="entry name" value="ALKBH4"/>
</dbReference>
<dbReference type="SUPFAM" id="SSF51197">
    <property type="entry name" value="Clavaminate synthase-like"/>
    <property type="match status" value="1"/>
</dbReference>
<dbReference type="RefSeq" id="WP_397066463.1">
    <property type="nucleotide sequence ID" value="NZ_JBIRYL010000018.1"/>
</dbReference>
<proteinExistence type="predicted"/>
<keyword evidence="2" id="KW-0560">Oxidoreductase</keyword>
<dbReference type="PANTHER" id="PTHR12463">
    <property type="entry name" value="OXYGENASE-RELATED"/>
    <property type="match status" value="1"/>
</dbReference>
<evidence type="ECO:0000313" key="2">
    <source>
        <dbReference type="EMBL" id="MFI2233908.1"/>
    </source>
</evidence>
<evidence type="ECO:0000313" key="3">
    <source>
        <dbReference type="Proteomes" id="UP001611494"/>
    </source>
</evidence>
<dbReference type="EMBL" id="JBIRYL010000018">
    <property type="protein sequence ID" value="MFI2233908.1"/>
    <property type="molecule type" value="Genomic_DNA"/>
</dbReference>
<reference evidence="2 3" key="1">
    <citation type="submission" date="2024-10" db="EMBL/GenBank/DDBJ databases">
        <title>The Natural Products Discovery Center: Release of the First 8490 Sequenced Strains for Exploring Actinobacteria Biosynthetic Diversity.</title>
        <authorList>
            <person name="Kalkreuter E."/>
            <person name="Kautsar S.A."/>
            <person name="Yang D."/>
            <person name="Bader C.D."/>
            <person name="Teijaro C.N."/>
            <person name="Fluegel L."/>
            <person name="Davis C.M."/>
            <person name="Simpson J.R."/>
            <person name="Lauterbach L."/>
            <person name="Steele A.D."/>
            <person name="Gui C."/>
            <person name="Meng S."/>
            <person name="Li G."/>
            <person name="Viehrig K."/>
            <person name="Ye F."/>
            <person name="Su P."/>
            <person name="Kiefer A.F."/>
            <person name="Nichols A."/>
            <person name="Cepeda A.J."/>
            <person name="Yan W."/>
            <person name="Fan B."/>
            <person name="Jiang Y."/>
            <person name="Adhikari A."/>
            <person name="Zheng C.-J."/>
            <person name="Schuster L."/>
            <person name="Cowan T.M."/>
            <person name="Smanski M.J."/>
            <person name="Chevrette M.G."/>
            <person name="De Carvalho L.P.S."/>
            <person name="Shen B."/>
        </authorList>
    </citation>
    <scope>NUCLEOTIDE SEQUENCE [LARGE SCALE GENOMIC DNA]</scope>
    <source>
        <strain evidence="2 3">NPDC019377</strain>
    </source>
</reference>
<dbReference type="GO" id="GO:0051213">
    <property type="term" value="F:dioxygenase activity"/>
    <property type="evidence" value="ECO:0007669"/>
    <property type="project" value="UniProtKB-KW"/>
</dbReference>
<feature type="domain" description="Fe2OG dioxygenase" evidence="1">
    <location>
        <begin position="129"/>
        <end position="231"/>
    </location>
</feature>
<dbReference type="Gene3D" id="2.60.120.590">
    <property type="entry name" value="Alpha-ketoglutarate-dependent dioxygenase AlkB-like"/>
    <property type="match status" value="1"/>
</dbReference>
<protein>
    <submittedName>
        <fullName evidence="2">Alpha-ketoglutarate-dependent dioxygenase AlkB</fullName>
    </submittedName>
</protein>
<sequence>MIVCWSIRDDRVRSSGRRVACFGALLEAEDDLQCASIRGGTVDRVTTEFAGIAGVEGLRYASDWVRASEQVRLLAAIDAAPWSSELRRRVQHFGHRYDYGRRSVAVREPAAPLPGWACELVERLEWDVAPDQVIVNEYLPGQGISPHIDCVPCFGPVVATLSLGSACTMDFLAPEGGVCVPVRLAPGSLCEMTREARYRWRHTIAARKTDPSPSGRVSRGRRVSVTFRTVLTGTSASSPS</sequence>
<dbReference type="PANTHER" id="PTHR12463:SF1">
    <property type="entry name" value="2-OXOGLUTARATE AND FE-DEPENDENT OXYGENASE FAMILY PROTEIN"/>
    <property type="match status" value="1"/>
</dbReference>
<organism evidence="2 3">
    <name type="scientific">Nocardia testacea</name>
    <dbReference type="NCBI Taxonomy" id="248551"/>
    <lineage>
        <taxon>Bacteria</taxon>
        <taxon>Bacillati</taxon>
        <taxon>Actinomycetota</taxon>
        <taxon>Actinomycetes</taxon>
        <taxon>Mycobacteriales</taxon>
        <taxon>Nocardiaceae</taxon>
        <taxon>Nocardia</taxon>
    </lineage>
</organism>
<dbReference type="InterPro" id="IPR037151">
    <property type="entry name" value="AlkB-like_sf"/>
</dbReference>
<dbReference type="Proteomes" id="UP001611494">
    <property type="component" value="Unassembled WGS sequence"/>
</dbReference>
<dbReference type="InterPro" id="IPR027450">
    <property type="entry name" value="AlkB-like"/>
</dbReference>
<dbReference type="Pfam" id="PF13532">
    <property type="entry name" value="2OG-FeII_Oxy_2"/>
    <property type="match status" value="1"/>
</dbReference>
<accession>A0ABW7W569</accession>
<dbReference type="PROSITE" id="PS51471">
    <property type="entry name" value="FE2OG_OXY"/>
    <property type="match status" value="1"/>
</dbReference>
<evidence type="ECO:0000259" key="1">
    <source>
        <dbReference type="PROSITE" id="PS51471"/>
    </source>
</evidence>
<gene>
    <name evidence="2" type="ORF">ACH49Z_29070</name>
</gene>
<keyword evidence="3" id="KW-1185">Reference proteome</keyword>